<proteinExistence type="predicted"/>
<protein>
    <recommendedName>
        <fullName evidence="4">Reelin domain-containing protein</fullName>
    </recommendedName>
</protein>
<dbReference type="EMBL" id="KV700129">
    <property type="protein sequence ID" value="OCF32744.1"/>
    <property type="molecule type" value="Genomic_DNA"/>
</dbReference>
<organism evidence="2 3">
    <name type="scientific">Kwoniella heveanensis BCC8398</name>
    <dbReference type="NCBI Taxonomy" id="1296120"/>
    <lineage>
        <taxon>Eukaryota</taxon>
        <taxon>Fungi</taxon>
        <taxon>Dikarya</taxon>
        <taxon>Basidiomycota</taxon>
        <taxon>Agaricomycotina</taxon>
        <taxon>Tremellomycetes</taxon>
        <taxon>Tremellales</taxon>
        <taxon>Cryptococcaceae</taxon>
        <taxon>Kwoniella</taxon>
    </lineage>
</organism>
<dbReference type="AlphaFoldDB" id="A0A1B9GNQ8"/>
<keyword evidence="3" id="KW-1185">Reference proteome</keyword>
<reference evidence="3" key="2">
    <citation type="submission" date="2013-12" db="EMBL/GenBank/DDBJ databases">
        <title>Evolution of pathogenesis and genome organization in the Tremellales.</title>
        <authorList>
            <person name="Cuomo C."/>
            <person name="Litvintseva A."/>
            <person name="Heitman J."/>
            <person name="Chen Y."/>
            <person name="Sun S."/>
            <person name="Springer D."/>
            <person name="Dromer F."/>
            <person name="Young S."/>
            <person name="Zeng Q."/>
            <person name="Chapman S."/>
            <person name="Gujja S."/>
            <person name="Saif S."/>
            <person name="Birren B."/>
        </authorList>
    </citation>
    <scope>NUCLEOTIDE SEQUENCE [LARGE SCALE GENOMIC DNA]</scope>
    <source>
        <strain evidence="3">BCC8398</strain>
    </source>
</reference>
<gene>
    <name evidence="2" type="ORF">I316_05665</name>
</gene>
<evidence type="ECO:0008006" key="4">
    <source>
        <dbReference type="Google" id="ProtNLM"/>
    </source>
</evidence>
<keyword evidence="1" id="KW-0732">Signal</keyword>
<accession>A0A1B9GNQ8</accession>
<evidence type="ECO:0000256" key="1">
    <source>
        <dbReference type="SAM" id="SignalP"/>
    </source>
</evidence>
<dbReference type="Proteomes" id="UP000092666">
    <property type="component" value="Unassembled WGS sequence"/>
</dbReference>
<reference evidence="2 3" key="1">
    <citation type="submission" date="2013-07" db="EMBL/GenBank/DDBJ databases">
        <title>The Genome Sequence of Cryptococcus heveanensis BCC8398.</title>
        <authorList>
            <consortium name="The Broad Institute Genome Sequencing Platform"/>
            <person name="Cuomo C."/>
            <person name="Litvintseva A."/>
            <person name="Chen Y."/>
            <person name="Heitman J."/>
            <person name="Sun S."/>
            <person name="Springer D."/>
            <person name="Dromer F."/>
            <person name="Young S.K."/>
            <person name="Zeng Q."/>
            <person name="Gargeya S."/>
            <person name="Fitzgerald M."/>
            <person name="Abouelleil A."/>
            <person name="Alvarado L."/>
            <person name="Berlin A.M."/>
            <person name="Chapman S.B."/>
            <person name="Dewar J."/>
            <person name="Goldberg J."/>
            <person name="Griggs A."/>
            <person name="Gujja S."/>
            <person name="Hansen M."/>
            <person name="Howarth C."/>
            <person name="Imamovic A."/>
            <person name="Larimer J."/>
            <person name="McCowan C."/>
            <person name="Murphy C."/>
            <person name="Pearson M."/>
            <person name="Priest M."/>
            <person name="Roberts A."/>
            <person name="Saif S."/>
            <person name="Shea T."/>
            <person name="Sykes S."/>
            <person name="Wortman J."/>
            <person name="Nusbaum C."/>
            <person name="Birren B."/>
        </authorList>
    </citation>
    <scope>NUCLEOTIDE SEQUENCE [LARGE SCALE GENOMIC DNA]</scope>
    <source>
        <strain evidence="2 3">BCC8398</strain>
    </source>
</reference>
<name>A0A1B9GNQ8_9TREE</name>
<evidence type="ECO:0000313" key="2">
    <source>
        <dbReference type="EMBL" id="OCF32744.1"/>
    </source>
</evidence>
<feature type="chain" id="PRO_5008627234" description="Reelin domain-containing protein" evidence="1">
    <location>
        <begin position="26"/>
        <end position="171"/>
    </location>
</feature>
<feature type="signal peptide" evidence="1">
    <location>
        <begin position="1"/>
        <end position="25"/>
    </location>
</feature>
<evidence type="ECO:0000313" key="3">
    <source>
        <dbReference type="Proteomes" id="UP000092666"/>
    </source>
</evidence>
<sequence>MVIIKPLAGLSLLFAIGSNLQAVQGAGSLIRLGLGNEIEYFDGTGDVFENPCKGPNIKPINFASADDKQAVEFRLIIHNNQFEPQEWTRKTRRWLIHAVAGSWIRDREDHQLDVNVTHPSDRQTQSQWLWPAGEDAGNLKLGVWATNVTCLLDEDECWEKVPELGEELVCP</sequence>